<dbReference type="Proteomes" id="UP001499951">
    <property type="component" value="Unassembled WGS sequence"/>
</dbReference>
<dbReference type="EMBL" id="BAAADD010000004">
    <property type="protein sequence ID" value="GAA0568840.1"/>
    <property type="molecule type" value="Genomic_DNA"/>
</dbReference>
<reference evidence="2 3" key="1">
    <citation type="journal article" date="2019" name="Int. J. Syst. Evol. Microbiol.">
        <title>The Global Catalogue of Microorganisms (GCM) 10K type strain sequencing project: providing services to taxonomists for standard genome sequencing and annotation.</title>
        <authorList>
            <consortium name="The Broad Institute Genomics Platform"/>
            <consortium name="The Broad Institute Genome Sequencing Center for Infectious Disease"/>
            <person name="Wu L."/>
            <person name="Ma J."/>
        </authorList>
    </citation>
    <scope>NUCLEOTIDE SEQUENCE [LARGE SCALE GENOMIC DNA]</scope>
    <source>
        <strain evidence="2 3">JCM 15089</strain>
    </source>
</reference>
<proteinExistence type="predicted"/>
<sequence length="99" mass="10651">MNLGCSTGHWRHMKQALLIAIGAMVGATLLTMFFLPACVGIVASDYCMPLSSAFIPLLSRLGSEGGAPGVFQSVWLGYFTLLVIVLTGIALIRRARPRR</sequence>
<evidence type="ECO:0000313" key="3">
    <source>
        <dbReference type="Proteomes" id="UP001499951"/>
    </source>
</evidence>
<gene>
    <name evidence="2" type="ORF">GCM10008942_16840</name>
</gene>
<evidence type="ECO:0000256" key="1">
    <source>
        <dbReference type="SAM" id="Phobius"/>
    </source>
</evidence>
<keyword evidence="1" id="KW-0812">Transmembrane</keyword>
<accession>A0ABN1EKX9</accession>
<feature type="transmembrane region" description="Helical" evidence="1">
    <location>
        <begin position="75"/>
        <end position="92"/>
    </location>
</feature>
<keyword evidence="1" id="KW-1133">Transmembrane helix</keyword>
<name>A0ABN1EKX9_9PROT</name>
<comment type="caution">
    <text evidence="2">The sequence shown here is derived from an EMBL/GenBank/DDBJ whole genome shotgun (WGS) entry which is preliminary data.</text>
</comment>
<protein>
    <submittedName>
        <fullName evidence="2">Uncharacterized protein</fullName>
    </submittedName>
</protein>
<keyword evidence="1" id="KW-0472">Membrane</keyword>
<organism evidence="2 3">
    <name type="scientific">Rhizomicrobium electricum</name>
    <dbReference type="NCBI Taxonomy" id="480070"/>
    <lineage>
        <taxon>Bacteria</taxon>
        <taxon>Pseudomonadati</taxon>
        <taxon>Pseudomonadota</taxon>
        <taxon>Alphaproteobacteria</taxon>
        <taxon>Micropepsales</taxon>
        <taxon>Micropepsaceae</taxon>
        <taxon>Rhizomicrobium</taxon>
    </lineage>
</organism>
<evidence type="ECO:0000313" key="2">
    <source>
        <dbReference type="EMBL" id="GAA0568840.1"/>
    </source>
</evidence>
<feature type="transmembrane region" description="Helical" evidence="1">
    <location>
        <begin position="16"/>
        <end position="43"/>
    </location>
</feature>
<keyword evidence="3" id="KW-1185">Reference proteome</keyword>